<dbReference type="GO" id="GO:0005634">
    <property type="term" value="C:nucleus"/>
    <property type="evidence" value="ECO:0007669"/>
    <property type="project" value="UniProtKB-SubCell"/>
</dbReference>
<evidence type="ECO:0000256" key="4">
    <source>
        <dbReference type="ARBA" id="ARBA00022490"/>
    </source>
</evidence>
<evidence type="ECO:0000256" key="7">
    <source>
        <dbReference type="SAM" id="Phobius"/>
    </source>
</evidence>
<evidence type="ECO:0000256" key="3">
    <source>
        <dbReference type="ARBA" id="ARBA00009458"/>
    </source>
</evidence>
<dbReference type="GO" id="GO:0051400">
    <property type="term" value="F:BH domain binding"/>
    <property type="evidence" value="ECO:0007669"/>
    <property type="project" value="TreeGrafter"/>
</dbReference>
<dbReference type="PANTHER" id="PTHR11256">
    <property type="entry name" value="BCL-2 RELATED"/>
    <property type="match status" value="1"/>
</dbReference>
<dbReference type="GO" id="GO:0097192">
    <property type="term" value="P:extrinsic apoptotic signaling pathway in absence of ligand"/>
    <property type="evidence" value="ECO:0007669"/>
    <property type="project" value="TreeGrafter"/>
</dbReference>
<dbReference type="InterPro" id="IPR036834">
    <property type="entry name" value="Bcl-2-like_sf"/>
</dbReference>
<dbReference type="CDD" id="cd06845">
    <property type="entry name" value="Bcl-2_like"/>
    <property type="match status" value="1"/>
</dbReference>
<dbReference type="InterPro" id="IPR026298">
    <property type="entry name" value="Bcl-2_fam"/>
</dbReference>
<dbReference type="PRINTS" id="PR01862">
    <property type="entry name" value="BCL2FAMILY"/>
</dbReference>
<organism evidence="9 10">
    <name type="scientific">Cynoglossus semilaevis</name>
    <name type="common">Tongue sole</name>
    <dbReference type="NCBI Taxonomy" id="244447"/>
    <lineage>
        <taxon>Eukaryota</taxon>
        <taxon>Metazoa</taxon>
        <taxon>Chordata</taxon>
        <taxon>Craniata</taxon>
        <taxon>Vertebrata</taxon>
        <taxon>Euteleostomi</taxon>
        <taxon>Actinopterygii</taxon>
        <taxon>Neopterygii</taxon>
        <taxon>Teleostei</taxon>
        <taxon>Neoteleostei</taxon>
        <taxon>Acanthomorphata</taxon>
        <taxon>Carangaria</taxon>
        <taxon>Pleuronectiformes</taxon>
        <taxon>Pleuronectoidei</taxon>
        <taxon>Cynoglossidae</taxon>
        <taxon>Cynoglossinae</taxon>
        <taxon>Cynoglossus</taxon>
    </lineage>
</organism>
<dbReference type="OMA" id="GVQHNHE"/>
<dbReference type="InterPro" id="IPR002475">
    <property type="entry name" value="Bcl2-like"/>
</dbReference>
<keyword evidence="7" id="KW-0812">Transmembrane</keyword>
<dbReference type="SUPFAM" id="SSF56854">
    <property type="entry name" value="Bcl-2 inhibitors of programmed cell death"/>
    <property type="match status" value="1"/>
</dbReference>
<reference evidence="9 10" key="1">
    <citation type="journal article" date="2014" name="Nat. Genet.">
        <title>Whole-genome sequence of a flatfish provides insights into ZW sex chromosome evolution and adaptation to a benthic lifestyle.</title>
        <authorList>
            <person name="Chen S."/>
            <person name="Zhang G."/>
            <person name="Shao C."/>
            <person name="Huang Q."/>
            <person name="Liu G."/>
            <person name="Zhang P."/>
            <person name="Song W."/>
            <person name="An N."/>
            <person name="Chalopin D."/>
            <person name="Volff J.N."/>
            <person name="Hong Y."/>
            <person name="Li Q."/>
            <person name="Sha Z."/>
            <person name="Zhou H."/>
            <person name="Xie M."/>
            <person name="Yu Q."/>
            <person name="Liu Y."/>
            <person name="Xiang H."/>
            <person name="Wang N."/>
            <person name="Wu K."/>
            <person name="Yang C."/>
            <person name="Zhou Q."/>
            <person name="Liao X."/>
            <person name="Yang L."/>
            <person name="Hu Q."/>
            <person name="Zhang J."/>
            <person name="Meng L."/>
            <person name="Jin L."/>
            <person name="Tian Y."/>
            <person name="Lian J."/>
            <person name="Yang J."/>
            <person name="Miao G."/>
            <person name="Liu S."/>
            <person name="Liang Z."/>
            <person name="Yan F."/>
            <person name="Li Y."/>
            <person name="Sun B."/>
            <person name="Zhang H."/>
            <person name="Zhang J."/>
            <person name="Zhu Y."/>
            <person name="Du M."/>
            <person name="Zhao Y."/>
            <person name="Schartl M."/>
            <person name="Tang Q."/>
            <person name="Wang J."/>
        </authorList>
    </citation>
    <scope>NUCLEOTIDE SEQUENCE</scope>
</reference>
<evidence type="ECO:0000256" key="1">
    <source>
        <dbReference type="ARBA" id="ARBA00004123"/>
    </source>
</evidence>
<dbReference type="STRING" id="244447.ENSCSEP00000010887"/>
<dbReference type="PANTHER" id="PTHR11256:SF46">
    <property type="entry name" value="INDUCED MYELOID LEUKEMIA CELL DIFFERENTIATION PROTEIN MCL-1"/>
    <property type="match status" value="1"/>
</dbReference>
<evidence type="ECO:0000256" key="5">
    <source>
        <dbReference type="ARBA" id="ARBA00022703"/>
    </source>
</evidence>
<dbReference type="InterPro" id="IPR046371">
    <property type="entry name" value="Bcl-2_BH1-3"/>
</dbReference>
<proteinExistence type="inferred from homology"/>
<dbReference type="PRINTS" id="PR01866">
    <property type="entry name" value="APOPREGMCL1"/>
</dbReference>
<keyword evidence="4" id="KW-0963">Cytoplasm</keyword>
<evidence type="ECO:0000313" key="9">
    <source>
        <dbReference type="Ensembl" id="ENSCSEP00000010887.1"/>
    </source>
</evidence>
<dbReference type="Pfam" id="PF00452">
    <property type="entry name" value="Bcl-2"/>
    <property type="match status" value="1"/>
</dbReference>
<dbReference type="GO" id="GO:0015267">
    <property type="term" value="F:channel activity"/>
    <property type="evidence" value="ECO:0007669"/>
    <property type="project" value="TreeGrafter"/>
</dbReference>
<dbReference type="GO" id="GO:0042981">
    <property type="term" value="P:regulation of apoptotic process"/>
    <property type="evidence" value="ECO:0007669"/>
    <property type="project" value="InterPro"/>
</dbReference>
<dbReference type="GO" id="GO:0005741">
    <property type="term" value="C:mitochondrial outer membrane"/>
    <property type="evidence" value="ECO:0007669"/>
    <property type="project" value="TreeGrafter"/>
</dbReference>
<dbReference type="SMART" id="SM00337">
    <property type="entry name" value="BCL"/>
    <property type="match status" value="1"/>
</dbReference>
<dbReference type="Proteomes" id="UP000265120">
    <property type="component" value="Chromosome 3"/>
</dbReference>
<feature type="transmembrane region" description="Helical" evidence="7">
    <location>
        <begin position="168"/>
        <end position="189"/>
    </location>
</feature>
<name>A0A3P8V8T6_CYNSE</name>
<keyword evidence="7" id="KW-1133">Transmembrane helix</keyword>
<keyword evidence="7" id="KW-0472">Membrane</keyword>
<dbReference type="AlphaFoldDB" id="A0A3P8V8T6"/>
<keyword evidence="6" id="KW-0539">Nucleus</keyword>
<evidence type="ECO:0000259" key="8">
    <source>
        <dbReference type="SMART" id="SM00337"/>
    </source>
</evidence>
<keyword evidence="10" id="KW-1185">Reference proteome</keyword>
<keyword evidence="5" id="KW-0053">Apoptosis</keyword>
<dbReference type="Gene3D" id="1.10.437.10">
    <property type="entry name" value="Blc2-like"/>
    <property type="match status" value="1"/>
</dbReference>
<dbReference type="InParanoid" id="A0A3P8V8T6"/>
<dbReference type="PROSITE" id="PS50062">
    <property type="entry name" value="BCL2_FAMILY"/>
    <property type="match status" value="1"/>
</dbReference>
<evidence type="ECO:0000313" key="10">
    <source>
        <dbReference type="Proteomes" id="UP000265120"/>
    </source>
</evidence>
<evidence type="ECO:0000256" key="6">
    <source>
        <dbReference type="ARBA" id="ARBA00023242"/>
    </source>
</evidence>
<dbReference type="GO" id="GO:0008630">
    <property type="term" value="P:intrinsic apoptotic signaling pathway in response to DNA damage"/>
    <property type="evidence" value="ECO:0007669"/>
    <property type="project" value="TreeGrafter"/>
</dbReference>
<dbReference type="GO" id="GO:0008053">
    <property type="term" value="P:mitochondrial fusion"/>
    <property type="evidence" value="ECO:0007669"/>
    <property type="project" value="TreeGrafter"/>
</dbReference>
<comment type="subcellular location">
    <subcellularLocation>
        <location evidence="2">Cytoplasm</location>
    </subcellularLocation>
    <subcellularLocation>
        <location evidence="1">Nucleus</location>
    </subcellularLocation>
</comment>
<evidence type="ECO:0000256" key="2">
    <source>
        <dbReference type="ARBA" id="ARBA00004496"/>
    </source>
</evidence>
<feature type="domain" description="Bcl-2 Bcl-2 homology region 1-3" evidence="8">
    <location>
        <begin position="48"/>
        <end position="148"/>
    </location>
</feature>
<dbReference type="GeneTree" id="ENSGT01130000278292"/>
<dbReference type="InterPro" id="IPR013281">
    <property type="entry name" value="Apop_reg_Mc1"/>
</dbReference>
<reference evidence="9" key="2">
    <citation type="submission" date="2025-08" db="UniProtKB">
        <authorList>
            <consortium name="Ensembl"/>
        </authorList>
    </citation>
    <scope>IDENTIFICATION</scope>
</reference>
<sequence length="193" mass="21904">MDMVLISSVCLTLCTLENDTRQLICDFLKDFTTKSTQRLVESKALSTMKRVVKGILDKHRHAFSGMINNLSFENGVYNIGVVGAVARSLFRDGTSNWGRIVSLVAFGAVLCQHLKEKGWENTVDQVGQEIASYLLSYQKDWLLKNNSWDGFVEFFQGQEPEKAIRCTLLGFVGFAGLWATLALLMRYFLRFVW</sequence>
<dbReference type="Ensembl" id="ENSCSET00000011017.1">
    <property type="protein sequence ID" value="ENSCSEP00000010887.1"/>
    <property type="gene ID" value="ENSCSEG00000006963.1"/>
</dbReference>
<protein>
    <recommendedName>
        <fullName evidence="8">Bcl-2 Bcl-2 homology region 1-3 domain-containing protein</fullName>
    </recommendedName>
</protein>
<accession>A0A3P8V8T6</accession>
<dbReference type="GO" id="GO:0001836">
    <property type="term" value="P:release of cytochrome c from mitochondria"/>
    <property type="evidence" value="ECO:0007669"/>
    <property type="project" value="TreeGrafter"/>
</dbReference>
<comment type="similarity">
    <text evidence="3">Belongs to the Bcl-2 family.</text>
</comment>
<reference evidence="9" key="3">
    <citation type="submission" date="2025-09" db="UniProtKB">
        <authorList>
            <consortium name="Ensembl"/>
        </authorList>
    </citation>
    <scope>IDENTIFICATION</scope>
</reference>